<feature type="transmembrane region" description="Helical" evidence="9">
    <location>
        <begin position="738"/>
        <end position="755"/>
    </location>
</feature>
<dbReference type="Gene3D" id="3.40.50.300">
    <property type="entry name" value="P-loop containing nucleotide triphosphate hydrolases"/>
    <property type="match status" value="1"/>
</dbReference>
<dbReference type="CDD" id="cd00038">
    <property type="entry name" value="CAP_ED"/>
    <property type="match status" value="1"/>
</dbReference>
<dbReference type="InterPro" id="IPR052378">
    <property type="entry name" value="NosR_regulator"/>
</dbReference>
<evidence type="ECO:0000259" key="11">
    <source>
        <dbReference type="PROSITE" id="PS50045"/>
    </source>
</evidence>
<evidence type="ECO:0000256" key="4">
    <source>
        <dbReference type="ARBA" id="ARBA00022741"/>
    </source>
</evidence>
<dbReference type="SUPFAM" id="SSF51206">
    <property type="entry name" value="cAMP-binding domain-like"/>
    <property type="match status" value="1"/>
</dbReference>
<dbReference type="Pfam" id="PF25601">
    <property type="entry name" value="AAA_lid_14"/>
    <property type="match status" value="1"/>
</dbReference>
<feature type="transmembrane region" description="Helical" evidence="9">
    <location>
        <begin position="776"/>
        <end position="793"/>
    </location>
</feature>
<gene>
    <name evidence="13" type="ORF">HCG48_03185</name>
</gene>
<evidence type="ECO:0000313" key="14">
    <source>
        <dbReference type="Proteomes" id="UP000500857"/>
    </source>
</evidence>
<organism evidence="13 14">
    <name type="scientific">Oxynema aestuarii AP17</name>
    <dbReference type="NCBI Taxonomy" id="2064643"/>
    <lineage>
        <taxon>Bacteria</taxon>
        <taxon>Bacillati</taxon>
        <taxon>Cyanobacteriota</taxon>
        <taxon>Cyanophyceae</taxon>
        <taxon>Oscillatoriophycideae</taxon>
        <taxon>Oscillatoriales</taxon>
        <taxon>Oscillatoriaceae</taxon>
        <taxon>Oxynema</taxon>
        <taxon>Oxynema aestuarii</taxon>
    </lineage>
</organism>
<dbReference type="Gene3D" id="1.10.8.60">
    <property type="match status" value="1"/>
</dbReference>
<evidence type="ECO:0000256" key="5">
    <source>
        <dbReference type="ARBA" id="ARBA00022840"/>
    </source>
</evidence>
<keyword evidence="3" id="KW-0479">Metal-binding</keyword>
<dbReference type="PANTHER" id="PTHR30224">
    <property type="entry name" value="ELECTRON TRANSPORT PROTEIN"/>
    <property type="match status" value="1"/>
</dbReference>
<dbReference type="SUPFAM" id="SSF52540">
    <property type="entry name" value="P-loop containing nucleoside triphosphate hydrolases"/>
    <property type="match status" value="1"/>
</dbReference>
<dbReference type="GO" id="GO:0051536">
    <property type="term" value="F:iron-sulfur cluster binding"/>
    <property type="evidence" value="ECO:0007669"/>
    <property type="project" value="UniProtKB-KW"/>
</dbReference>
<keyword evidence="5" id="KW-0067">ATP-binding</keyword>
<feature type="transmembrane region" description="Helical" evidence="9">
    <location>
        <begin position="452"/>
        <end position="470"/>
    </location>
</feature>
<evidence type="ECO:0000256" key="7">
    <source>
        <dbReference type="ARBA" id="ARBA00023014"/>
    </source>
</evidence>
<evidence type="ECO:0000256" key="8">
    <source>
        <dbReference type="ARBA" id="ARBA00023136"/>
    </source>
</evidence>
<feature type="domain" description="Sigma-54 factor interaction" evidence="11">
    <location>
        <begin position="182"/>
        <end position="404"/>
    </location>
</feature>
<dbReference type="RefSeq" id="WP_168567864.1">
    <property type="nucleotide sequence ID" value="NZ_CP051167.1"/>
</dbReference>
<dbReference type="Pfam" id="PF00158">
    <property type="entry name" value="Sigma54_activat"/>
    <property type="match status" value="1"/>
</dbReference>
<keyword evidence="4" id="KW-0547">Nucleotide-binding</keyword>
<dbReference type="PANTHER" id="PTHR30224:SF4">
    <property type="entry name" value="ELECTRON TRANSPORT PROTEIN YCCM-RELATED"/>
    <property type="match status" value="1"/>
</dbReference>
<dbReference type="InterPro" id="IPR058031">
    <property type="entry name" value="AAA_lid_NorR"/>
</dbReference>
<dbReference type="Gene3D" id="2.60.120.10">
    <property type="entry name" value="Jelly Rolls"/>
    <property type="match status" value="1"/>
</dbReference>
<dbReference type="Proteomes" id="UP000500857">
    <property type="component" value="Chromosome"/>
</dbReference>
<dbReference type="AlphaFoldDB" id="A0A6H1TU79"/>
<dbReference type="PROSITE" id="PS51379">
    <property type="entry name" value="4FE4S_FER_2"/>
    <property type="match status" value="1"/>
</dbReference>
<keyword evidence="7" id="KW-0411">Iron-sulfur</keyword>
<feature type="transmembrane region" description="Helical" evidence="9">
    <location>
        <begin position="827"/>
        <end position="848"/>
    </location>
</feature>
<dbReference type="CDD" id="cd00009">
    <property type="entry name" value="AAA"/>
    <property type="match status" value="1"/>
</dbReference>
<dbReference type="KEGG" id="oxy:HCG48_03185"/>
<dbReference type="InterPro" id="IPR017896">
    <property type="entry name" value="4Fe4S_Fe-S-bd"/>
</dbReference>
<dbReference type="EMBL" id="CP051167">
    <property type="protein sequence ID" value="QIZ69707.1"/>
    <property type="molecule type" value="Genomic_DNA"/>
</dbReference>
<evidence type="ECO:0000313" key="13">
    <source>
        <dbReference type="EMBL" id="QIZ69707.1"/>
    </source>
</evidence>
<feature type="transmembrane region" description="Helical" evidence="9">
    <location>
        <begin position="565"/>
        <end position="584"/>
    </location>
</feature>
<evidence type="ECO:0000259" key="10">
    <source>
        <dbReference type="PROSITE" id="PS50042"/>
    </source>
</evidence>
<keyword evidence="9" id="KW-1133">Transmembrane helix</keyword>
<dbReference type="InterPro" id="IPR027417">
    <property type="entry name" value="P-loop_NTPase"/>
</dbReference>
<dbReference type="GO" id="GO:0046872">
    <property type="term" value="F:metal ion binding"/>
    <property type="evidence" value="ECO:0007669"/>
    <property type="project" value="UniProtKB-KW"/>
</dbReference>
<keyword evidence="9" id="KW-0812">Transmembrane</keyword>
<evidence type="ECO:0000259" key="12">
    <source>
        <dbReference type="PROSITE" id="PS51379"/>
    </source>
</evidence>
<evidence type="ECO:0000256" key="2">
    <source>
        <dbReference type="ARBA" id="ARBA00022475"/>
    </source>
</evidence>
<feature type="domain" description="Cyclic nucleotide-binding" evidence="10">
    <location>
        <begin position="29"/>
        <end position="133"/>
    </location>
</feature>
<dbReference type="InterPro" id="IPR002078">
    <property type="entry name" value="Sigma_54_int"/>
</dbReference>
<dbReference type="PROSITE" id="PS00198">
    <property type="entry name" value="4FE4S_FER_1"/>
    <property type="match status" value="1"/>
</dbReference>
<dbReference type="GO" id="GO:0005886">
    <property type="term" value="C:plasma membrane"/>
    <property type="evidence" value="ECO:0007669"/>
    <property type="project" value="UniProtKB-SubCell"/>
</dbReference>
<keyword evidence="8 9" id="KW-0472">Membrane</keyword>
<dbReference type="Pfam" id="PF00027">
    <property type="entry name" value="cNMP_binding"/>
    <property type="match status" value="1"/>
</dbReference>
<feature type="transmembrane region" description="Helical" evidence="9">
    <location>
        <begin position="855"/>
        <end position="875"/>
    </location>
</feature>
<dbReference type="PROSITE" id="PS50045">
    <property type="entry name" value="SIGMA54_INTERACT_4"/>
    <property type="match status" value="1"/>
</dbReference>
<dbReference type="InterPro" id="IPR014710">
    <property type="entry name" value="RmlC-like_jellyroll"/>
</dbReference>
<feature type="domain" description="4Fe-4S ferredoxin-type" evidence="12">
    <location>
        <begin position="657"/>
        <end position="687"/>
    </location>
</feature>
<comment type="subcellular location">
    <subcellularLocation>
        <location evidence="1">Cell membrane</location>
    </subcellularLocation>
</comment>
<accession>A0A6H1TU79</accession>
<reference evidence="13 14" key="1">
    <citation type="submission" date="2020-04" db="EMBL/GenBank/DDBJ databases">
        <authorList>
            <person name="Basu S."/>
            <person name="Maruthanayagam V."/>
            <person name="Chakraborty S."/>
            <person name="Pramanik A."/>
            <person name="Mukherjee J."/>
            <person name="Brink B."/>
        </authorList>
    </citation>
    <scope>NUCLEOTIDE SEQUENCE [LARGE SCALE GENOMIC DNA]</scope>
    <source>
        <strain evidence="13 14">AP17</strain>
    </source>
</reference>
<dbReference type="InterPro" id="IPR003593">
    <property type="entry name" value="AAA+_ATPase"/>
</dbReference>
<keyword evidence="14" id="KW-1185">Reference proteome</keyword>
<dbReference type="SMART" id="SM00100">
    <property type="entry name" value="cNMP"/>
    <property type="match status" value="1"/>
</dbReference>
<dbReference type="PROSITE" id="PS50042">
    <property type="entry name" value="CNMP_BINDING_3"/>
    <property type="match status" value="1"/>
</dbReference>
<evidence type="ECO:0000256" key="3">
    <source>
        <dbReference type="ARBA" id="ARBA00022723"/>
    </source>
</evidence>
<proteinExistence type="predicted"/>
<keyword evidence="6" id="KW-0408">Iron</keyword>
<protein>
    <submittedName>
        <fullName evidence="13">Sigma 54-interacting transcriptional regulator</fullName>
    </submittedName>
</protein>
<dbReference type="SMART" id="SM00382">
    <property type="entry name" value="AAA"/>
    <property type="match status" value="1"/>
</dbReference>
<dbReference type="GO" id="GO:0006355">
    <property type="term" value="P:regulation of DNA-templated transcription"/>
    <property type="evidence" value="ECO:0007669"/>
    <property type="project" value="InterPro"/>
</dbReference>
<dbReference type="InterPro" id="IPR018490">
    <property type="entry name" value="cNMP-bd_dom_sf"/>
</dbReference>
<evidence type="ECO:0000256" key="9">
    <source>
        <dbReference type="SAM" id="Phobius"/>
    </source>
</evidence>
<keyword evidence="2" id="KW-1003">Cell membrane</keyword>
<dbReference type="GO" id="GO:0005524">
    <property type="term" value="F:ATP binding"/>
    <property type="evidence" value="ECO:0007669"/>
    <property type="project" value="InterPro"/>
</dbReference>
<evidence type="ECO:0000256" key="6">
    <source>
        <dbReference type="ARBA" id="ARBA00023004"/>
    </source>
</evidence>
<evidence type="ECO:0000256" key="1">
    <source>
        <dbReference type="ARBA" id="ARBA00004236"/>
    </source>
</evidence>
<dbReference type="InterPro" id="IPR017900">
    <property type="entry name" value="4Fe4S_Fe_S_CS"/>
</dbReference>
<dbReference type="InterPro" id="IPR000595">
    <property type="entry name" value="cNMP-bd_dom"/>
</dbReference>
<feature type="transmembrane region" description="Helical" evidence="9">
    <location>
        <begin position="700"/>
        <end position="718"/>
    </location>
</feature>
<sequence>MTVQTFPKSPEPDRQDIEECITWLSFHRIWGTLVPETIAAIASSLQLLRADSDTTIYDQETNSKGLYLLKWGTVEIYRASPVGQTHVIYRNAGELFGHISIGAGEETDNYCSGAKTITCSEIWFLPRDRFEDLKTEHPNINSAINTLLAQDLRRFSQRLAKEQARIQGLQPYVRPVPLNETIIGESKPSQKLATQVKQAAGDLKPVFLQGPSGSGKTFIAGLIHRQSGLKDRPFAEIDCAQLPLDGAGAVNTDLLFGQYDGPQGAIALLERGTLAIDNIQLLTRGDRDRLAHYLKTGHAIPNAPVEMQQQVMEQSSPTLSVRLILTSPGKLPFSDIDAHSIKLFTLPQRKRDIPAFAHHFLDKFCREQGRPPLQLDRADLRRLLSYDYPGNIGELEGILKRAVAMTPVGQSVIPEQVLWSLESPKNTFRVDLLNQIPGLRQFLLSNWWPKGIWWPMMSIFIPITVMGLIGPQTRDANVALNLFWAWWWPFYLLLFPVVGRLWCAVCPFMIVGEWARTVSLWIWPRQLLPWPTKWLNKWGAWLLWAGFVAIYLWEKLWDLPHRAYLSAWLLLVITAGAVICSVIYERRLWCRHLCPIGGMNGMFAKLAMLELRSTPQVCGTQCQTFGCYRGSDKTPVNFPDALPTEGQATGGCPLYSHPAQLPDNRDCMFCMTCVKACPNRSGQLNLRFPAADLLEGHRGFWAEVALLLLLFGGVFMHHSEEILGWLGWGDLAIDSDHLAIAIPVVSLILSIPPILTYTAHKIACFFDSEMPEYQTVIYAYLPLVLAGNLAHYLPSAMTEAGQILPVTARTFGFSGEGLPTLTWSLEVAQFLQGAILLLILGFSIFPLLKITGRPLVKTLPHLILMAVMVVAWYSLLI</sequence>
<dbReference type="Pfam" id="PF12801">
    <property type="entry name" value="Fer4_5"/>
    <property type="match status" value="2"/>
</dbReference>
<name>A0A6H1TU79_9CYAN</name>